<evidence type="ECO:0000256" key="4">
    <source>
        <dbReference type="ARBA" id="ARBA00023002"/>
    </source>
</evidence>
<dbReference type="GO" id="GO:0050660">
    <property type="term" value="F:flavin adenine dinucleotide binding"/>
    <property type="evidence" value="ECO:0007669"/>
    <property type="project" value="InterPro"/>
</dbReference>
<protein>
    <recommendedName>
        <fullName evidence="6">FAD dependent oxidoreductase domain-containing protein</fullName>
    </recommendedName>
</protein>
<evidence type="ECO:0000256" key="2">
    <source>
        <dbReference type="ARBA" id="ARBA00022630"/>
    </source>
</evidence>
<reference evidence="7 8" key="1">
    <citation type="journal article" date="2014" name="BMC Genomics">
        <title>Comparison of environmental and isolate Sulfobacillus genomes reveals diverse carbon, sulfur, nitrogen, and hydrogen metabolisms.</title>
        <authorList>
            <person name="Justice N.B."/>
            <person name="Norman A."/>
            <person name="Brown C.T."/>
            <person name="Singh A."/>
            <person name="Thomas B.C."/>
            <person name="Banfield J.F."/>
        </authorList>
    </citation>
    <scope>NUCLEOTIDE SEQUENCE [LARGE SCALE GENOMIC DNA]</scope>
    <source>
        <strain evidence="7">AMDSBA5</strain>
    </source>
</reference>
<dbReference type="InterPro" id="IPR036188">
    <property type="entry name" value="FAD/NAD-bd_sf"/>
</dbReference>
<evidence type="ECO:0000259" key="6">
    <source>
        <dbReference type="Pfam" id="PF01266"/>
    </source>
</evidence>
<evidence type="ECO:0000256" key="5">
    <source>
        <dbReference type="SAM" id="Phobius"/>
    </source>
</evidence>
<organism evidence="7 8">
    <name type="scientific">Sulfobacillus thermosulfidooxidans</name>
    <dbReference type="NCBI Taxonomy" id="28034"/>
    <lineage>
        <taxon>Bacteria</taxon>
        <taxon>Bacillati</taxon>
        <taxon>Bacillota</taxon>
        <taxon>Clostridia</taxon>
        <taxon>Eubacteriales</taxon>
        <taxon>Clostridiales Family XVII. Incertae Sedis</taxon>
        <taxon>Sulfobacillus</taxon>
    </lineage>
</organism>
<dbReference type="GO" id="GO:0008115">
    <property type="term" value="F:sarcosine oxidase activity"/>
    <property type="evidence" value="ECO:0007669"/>
    <property type="project" value="TreeGrafter"/>
</dbReference>
<comment type="caution">
    <text evidence="7">The sequence shown here is derived from an EMBL/GenBank/DDBJ whole genome shotgun (WGS) entry which is preliminary data.</text>
</comment>
<feature type="transmembrane region" description="Helical" evidence="5">
    <location>
        <begin position="7"/>
        <end position="25"/>
    </location>
</feature>
<dbReference type="Proteomes" id="UP000242705">
    <property type="component" value="Unassembled WGS sequence"/>
</dbReference>
<dbReference type="PANTHER" id="PTHR10961:SF7">
    <property type="entry name" value="FAD DEPENDENT OXIDOREDUCTASE DOMAIN-CONTAINING PROTEIN"/>
    <property type="match status" value="1"/>
</dbReference>
<dbReference type="SUPFAM" id="SSF51905">
    <property type="entry name" value="FAD/NAD(P)-binding domain"/>
    <property type="match status" value="1"/>
</dbReference>
<comment type="cofactor">
    <cofactor evidence="1">
        <name>FAD</name>
        <dbReference type="ChEBI" id="CHEBI:57692"/>
    </cofactor>
</comment>
<dbReference type="Gene3D" id="3.50.50.60">
    <property type="entry name" value="FAD/NAD(P)-binding domain"/>
    <property type="match status" value="1"/>
</dbReference>
<name>A0A2T2X4U2_SULTH</name>
<evidence type="ECO:0000256" key="3">
    <source>
        <dbReference type="ARBA" id="ARBA00022827"/>
    </source>
</evidence>
<keyword evidence="5" id="KW-0472">Membrane</keyword>
<keyword evidence="5" id="KW-1133">Transmembrane helix</keyword>
<dbReference type="PANTHER" id="PTHR10961">
    <property type="entry name" value="PEROXISOMAL SARCOSINE OXIDASE"/>
    <property type="match status" value="1"/>
</dbReference>
<dbReference type="Pfam" id="PF01266">
    <property type="entry name" value="DAO"/>
    <property type="match status" value="1"/>
</dbReference>
<dbReference type="InterPro" id="IPR006076">
    <property type="entry name" value="FAD-dep_OxRdtase"/>
</dbReference>
<dbReference type="AlphaFoldDB" id="A0A2T2X4U2"/>
<sequence>MKMIKGFDVAVIGSGIIGLFAAYWARQKGLHVIVFDQHHPPHRYGSSHGLSRAIEYIYQEPSQQYLPWIQRTWELWRSMHQTFAPLDLLAVTGAVTILVETDPRIAQLQTWAENLDVPFKILGPASLRSRFPQLSISRHVIGIEEPSAAMIAVEPFIRSMIAWGQEHNIPWHFNEKVLAVKAHPDHVTIKTADTDYTAARAIVTPGPWLSQWGLNIPITLSRQLMLWVPKSSLPLSSMVNIDLLEDIRIAFFPEPQERWGTKIIADVPLTAGEKTCSAISVEDILTVNDQIRPIWSGIDRAPLIHHEPCIMSMTPDQNFYIDYWPGSKHIVIGAGFSGRGFKYAPLVGQWLVNMVMQEPIEDDLSLFRINRIDNLS</sequence>
<evidence type="ECO:0000313" key="8">
    <source>
        <dbReference type="Proteomes" id="UP000242705"/>
    </source>
</evidence>
<proteinExistence type="predicted"/>
<dbReference type="Gene3D" id="3.30.9.10">
    <property type="entry name" value="D-Amino Acid Oxidase, subunit A, domain 2"/>
    <property type="match status" value="1"/>
</dbReference>
<keyword evidence="4" id="KW-0560">Oxidoreductase</keyword>
<keyword evidence="5" id="KW-0812">Transmembrane</keyword>
<accession>A0A2T2X4U2</accession>
<feature type="domain" description="FAD dependent oxidoreductase" evidence="6">
    <location>
        <begin position="8"/>
        <end position="353"/>
    </location>
</feature>
<keyword evidence="2" id="KW-0285">Flavoprotein</keyword>
<evidence type="ECO:0000256" key="1">
    <source>
        <dbReference type="ARBA" id="ARBA00001974"/>
    </source>
</evidence>
<dbReference type="InterPro" id="IPR045170">
    <property type="entry name" value="MTOX"/>
</dbReference>
<keyword evidence="3" id="KW-0274">FAD</keyword>
<dbReference type="EMBL" id="PXYX01000002">
    <property type="protein sequence ID" value="PSR29497.1"/>
    <property type="molecule type" value="Genomic_DNA"/>
</dbReference>
<evidence type="ECO:0000313" key="7">
    <source>
        <dbReference type="EMBL" id="PSR29497.1"/>
    </source>
</evidence>
<gene>
    <name evidence="7" type="ORF">C7B47_01910</name>
</gene>